<proteinExistence type="predicted"/>
<accession>S4XI69</accession>
<name>S4XI69_9CORY</name>
<dbReference type="PANTHER" id="PTHR47505:SF1">
    <property type="entry name" value="DNA UTILIZATION PROTEIN YHGH"/>
    <property type="match status" value="1"/>
</dbReference>
<sequence>MGIRGWWDVVEDAAELVWRRDCPGCAGTAVVPVAVGAGVCRDCAAALRRPPERVDGTGHPPVSAAGPYGGVHRALVLAAKDHHRPDAVQVLGEVIAGVVRHLVTVGELPDPRLAPVVLLPAPTRPSAARARGGCIVARAAAVAASGLGGDACAVPVAVLGEWASDSVGLSRVRRAGNLARSLCLDTTAVGRVRRLLRTPGAAACLIDDVCTTGATLSGFSLALAGRGVIPRSGVVVARS</sequence>
<dbReference type="Proteomes" id="UP000014809">
    <property type="component" value="Chromosome"/>
</dbReference>
<evidence type="ECO:0000313" key="1">
    <source>
        <dbReference type="EMBL" id="AGP31385.1"/>
    </source>
</evidence>
<dbReference type="KEGG" id="cter:A606_08710"/>
<organism evidence="1 2">
    <name type="scientific">Corynebacterium terpenotabidum Y-11</name>
    <dbReference type="NCBI Taxonomy" id="1200352"/>
    <lineage>
        <taxon>Bacteria</taxon>
        <taxon>Bacillati</taxon>
        <taxon>Actinomycetota</taxon>
        <taxon>Actinomycetes</taxon>
        <taxon>Mycobacteriales</taxon>
        <taxon>Corynebacteriaceae</taxon>
        <taxon>Corynebacterium</taxon>
    </lineage>
</organism>
<dbReference type="HOGENOM" id="CLU_054549_3_2_11"/>
<evidence type="ECO:0000313" key="2">
    <source>
        <dbReference type="Proteomes" id="UP000014809"/>
    </source>
</evidence>
<dbReference type="SUPFAM" id="SSF53271">
    <property type="entry name" value="PRTase-like"/>
    <property type="match status" value="1"/>
</dbReference>
<dbReference type="STRING" id="1200352.A606_08710"/>
<evidence type="ECO:0008006" key="3">
    <source>
        <dbReference type="Google" id="ProtNLM"/>
    </source>
</evidence>
<dbReference type="eggNOG" id="COG1040">
    <property type="taxonomic scope" value="Bacteria"/>
</dbReference>
<dbReference type="PANTHER" id="PTHR47505">
    <property type="entry name" value="DNA UTILIZATION PROTEIN YHGH"/>
    <property type="match status" value="1"/>
</dbReference>
<dbReference type="OrthoDB" id="5244859at2"/>
<keyword evidence="2" id="KW-1185">Reference proteome</keyword>
<dbReference type="AlphaFoldDB" id="S4XI69"/>
<dbReference type="EMBL" id="CP003696">
    <property type="protein sequence ID" value="AGP31385.1"/>
    <property type="molecule type" value="Genomic_DNA"/>
</dbReference>
<protein>
    <recommendedName>
        <fullName evidence="3">Phosphoribosyltransferase domain-containing protein</fullName>
    </recommendedName>
</protein>
<dbReference type="PATRIC" id="fig|1200352.3.peg.1771"/>
<dbReference type="RefSeq" id="WP_020441741.1">
    <property type="nucleotide sequence ID" value="NC_021663.1"/>
</dbReference>
<reference evidence="1 2" key="1">
    <citation type="submission" date="2012-06" db="EMBL/GenBank/DDBJ databases">
        <title>Complete genome sequence of Corynebacterium terpenotabidum Y-11 (=DSM 44721).</title>
        <authorList>
            <person name="Ruckert C."/>
            <person name="Albersmeier A."/>
            <person name="Al-Dilaimi A."/>
            <person name="Szczepanowski R."/>
            <person name="Kalinowski J."/>
        </authorList>
    </citation>
    <scope>NUCLEOTIDE SEQUENCE [LARGE SCALE GENOMIC DNA]</scope>
    <source>
        <strain evidence="1 2">Y-11</strain>
    </source>
</reference>
<gene>
    <name evidence="1" type="ORF">A606_08710</name>
</gene>
<dbReference type="InterPro" id="IPR051910">
    <property type="entry name" value="ComF/GntX_DNA_util-trans"/>
</dbReference>
<dbReference type="InterPro" id="IPR029057">
    <property type="entry name" value="PRTase-like"/>
</dbReference>